<gene>
    <name evidence="1" type="ORF">D9756_008193</name>
</gene>
<sequence length="445" mass="51527">MACSECRVPQELIEAIIRNLEGDQRTLARCARVSIRFLSVSQKLLYKKIVLEPPIYRGKSNPRSINHFHGVLASHPLFADYVEDLTISHKGPLFTWLDAKATNWLSNPHDTSLLEAMKQLKNLRKLKVSGVLSMGRTYDSPIDWKNLSDDMQLAFNHACNEFQHLSVLHLHCITNLDVSLFDISKNLQELVFDAVTFASWELDGDESVWEPLPDRSRLKKLCVHTYGTSSLHFARYLTSYRTGFNLSYLESLHYTNDCLQEHWRLCKMLDECESSLLEFEFSPSVETYFFDDPDPLTFSRLANLRLLSLSLWWEIDSVGGQGPLGWLKSRLNELAYFNCLEVLRLRCHFRWVDGDGSEVDHADALDWEADIMPWWLWREADRILSDTDAFSELKRVEICFIPRDGDTLLPIKEFCDEVRANAAKLLERKMLYISQGSLRFVECLS</sequence>
<accession>A0A8H5D0K3</accession>
<evidence type="ECO:0000313" key="1">
    <source>
        <dbReference type="EMBL" id="KAF5351003.1"/>
    </source>
</evidence>
<evidence type="ECO:0000313" key="2">
    <source>
        <dbReference type="Proteomes" id="UP000559027"/>
    </source>
</evidence>
<keyword evidence="2" id="KW-1185">Reference proteome</keyword>
<evidence type="ECO:0008006" key="3">
    <source>
        <dbReference type="Google" id="ProtNLM"/>
    </source>
</evidence>
<organism evidence="1 2">
    <name type="scientific">Leucocoprinus leucothites</name>
    <dbReference type="NCBI Taxonomy" id="201217"/>
    <lineage>
        <taxon>Eukaryota</taxon>
        <taxon>Fungi</taxon>
        <taxon>Dikarya</taxon>
        <taxon>Basidiomycota</taxon>
        <taxon>Agaricomycotina</taxon>
        <taxon>Agaricomycetes</taxon>
        <taxon>Agaricomycetidae</taxon>
        <taxon>Agaricales</taxon>
        <taxon>Agaricineae</taxon>
        <taxon>Agaricaceae</taxon>
        <taxon>Leucocoprinus</taxon>
    </lineage>
</organism>
<dbReference type="Proteomes" id="UP000559027">
    <property type="component" value="Unassembled WGS sequence"/>
</dbReference>
<reference evidence="1 2" key="1">
    <citation type="journal article" date="2020" name="ISME J.">
        <title>Uncovering the hidden diversity of litter-decomposition mechanisms in mushroom-forming fungi.</title>
        <authorList>
            <person name="Floudas D."/>
            <person name="Bentzer J."/>
            <person name="Ahren D."/>
            <person name="Johansson T."/>
            <person name="Persson P."/>
            <person name="Tunlid A."/>
        </authorList>
    </citation>
    <scope>NUCLEOTIDE SEQUENCE [LARGE SCALE GENOMIC DNA]</scope>
    <source>
        <strain evidence="1 2">CBS 146.42</strain>
    </source>
</reference>
<name>A0A8H5D0K3_9AGAR</name>
<proteinExistence type="predicted"/>
<dbReference type="EMBL" id="JAACJO010000013">
    <property type="protein sequence ID" value="KAF5351003.1"/>
    <property type="molecule type" value="Genomic_DNA"/>
</dbReference>
<dbReference type="OrthoDB" id="2952032at2759"/>
<dbReference type="AlphaFoldDB" id="A0A8H5D0K3"/>
<protein>
    <recommendedName>
        <fullName evidence="3">F-box domain-containing protein</fullName>
    </recommendedName>
</protein>
<comment type="caution">
    <text evidence="1">The sequence shown here is derived from an EMBL/GenBank/DDBJ whole genome shotgun (WGS) entry which is preliminary data.</text>
</comment>